<keyword evidence="7" id="KW-0032">Aminotransferase</keyword>
<dbReference type="Proteomes" id="UP000746471">
    <property type="component" value="Unassembled WGS sequence"/>
</dbReference>
<dbReference type="InterPro" id="IPR036388">
    <property type="entry name" value="WH-like_DNA-bd_sf"/>
</dbReference>
<evidence type="ECO:0000256" key="5">
    <source>
        <dbReference type="ARBA" id="ARBA00023163"/>
    </source>
</evidence>
<dbReference type="InterPro" id="IPR015422">
    <property type="entry name" value="PyrdxlP-dep_Trfase_small"/>
</dbReference>
<name>A0ABS5PLH0_9FIRM</name>
<dbReference type="PRINTS" id="PR00035">
    <property type="entry name" value="HTHGNTR"/>
</dbReference>
<dbReference type="InterPro" id="IPR000524">
    <property type="entry name" value="Tscrpt_reg_HTH_GntR"/>
</dbReference>
<dbReference type="InterPro" id="IPR015424">
    <property type="entry name" value="PyrdxlP-dep_Trfase"/>
</dbReference>
<keyword evidence="5" id="KW-0804">Transcription</keyword>
<dbReference type="CDD" id="cd00609">
    <property type="entry name" value="AAT_like"/>
    <property type="match status" value="1"/>
</dbReference>
<feature type="domain" description="HTH gntR-type" evidence="6">
    <location>
        <begin position="11"/>
        <end position="79"/>
    </location>
</feature>
<dbReference type="Pfam" id="PF00155">
    <property type="entry name" value="Aminotran_1_2"/>
    <property type="match status" value="1"/>
</dbReference>
<keyword evidence="8" id="KW-1185">Reference proteome</keyword>
<reference evidence="7 8" key="1">
    <citation type="submission" date="2021-05" db="EMBL/GenBank/DDBJ databases">
        <title>Fusibacter ferrireducens sp. nov., an anaerobic, sulfur- and Fe-reducing bacterium isolated from the mangrove sediment.</title>
        <authorList>
            <person name="Qiu D."/>
        </authorList>
    </citation>
    <scope>NUCLEOTIDE SEQUENCE [LARGE SCALE GENOMIC DNA]</scope>
    <source>
        <strain evidence="7 8">DSM 12116</strain>
    </source>
</reference>
<dbReference type="CDD" id="cd07377">
    <property type="entry name" value="WHTH_GntR"/>
    <property type="match status" value="1"/>
</dbReference>
<evidence type="ECO:0000313" key="7">
    <source>
        <dbReference type="EMBL" id="MBS7526004.1"/>
    </source>
</evidence>
<evidence type="ECO:0000256" key="4">
    <source>
        <dbReference type="ARBA" id="ARBA00023125"/>
    </source>
</evidence>
<evidence type="ECO:0000256" key="1">
    <source>
        <dbReference type="ARBA" id="ARBA00005384"/>
    </source>
</evidence>
<dbReference type="InterPro" id="IPR051446">
    <property type="entry name" value="HTH_trans_reg/aminotransferase"/>
</dbReference>
<accession>A0ABS5PLH0</accession>
<sequence length="504" mass="56305">MHITLNKQLNAPLYQQIKNQIIRLILSGSLSAGDILPSERQLAEQLGINRSTVNKAYWELKSEGFIDAQMGSGTIVASQFSRTAENTDAYIPPMPWPQIMTQPYQLSGNTIIKTALEAIGEPDTISFAGGFAGDDVIPVDLVKSLMPKCLSTYGSQLLHPTPLLGLSALRSALCKQGTLKGIQAGIQQCMITSGAQQAISYLTSLFISPGDMIFTAAPSYVGAIEIFKAHGAKVVGIPVDQFGMDTDILENYLIRYRPKLIYLNPNFQNPTGTYLPLERRKKLLDLAYLYQIPVIEDDPYSEIYFDRIDVPLLKAMDRHQYVIYIGTFSKMLFMGGRLGWIFGAEEVIQRLGFMKQVTDLHANTLHQYLVLEALQSGMLPKHLAQFRAQVKAKQDVMVEALNAYHIDGMSFNIPEGGFYLWLELPSRLNAHSFFEACKTLKVAVMPGDPFFPQATAEHTYVRINYTYPAISDIHEGVRRIMKAIEMATVTSQNQKIESYNDLIL</sequence>
<proteinExistence type="inferred from homology"/>
<dbReference type="Gene3D" id="3.40.640.10">
    <property type="entry name" value="Type I PLP-dependent aspartate aminotransferase-like (Major domain)"/>
    <property type="match status" value="1"/>
</dbReference>
<dbReference type="Pfam" id="PF00392">
    <property type="entry name" value="GntR"/>
    <property type="match status" value="1"/>
</dbReference>
<dbReference type="Gene3D" id="3.90.1150.10">
    <property type="entry name" value="Aspartate Aminotransferase, domain 1"/>
    <property type="match status" value="1"/>
</dbReference>
<protein>
    <submittedName>
        <fullName evidence="7">PLP-dependent aminotransferase family protein</fullName>
    </submittedName>
</protein>
<keyword evidence="4" id="KW-0238">DNA-binding</keyword>
<dbReference type="PROSITE" id="PS50949">
    <property type="entry name" value="HTH_GNTR"/>
    <property type="match status" value="1"/>
</dbReference>
<dbReference type="InterPro" id="IPR004839">
    <property type="entry name" value="Aminotransferase_I/II_large"/>
</dbReference>
<dbReference type="RefSeq" id="WP_213235788.1">
    <property type="nucleotide sequence ID" value="NZ_JAHBCL010000006.1"/>
</dbReference>
<keyword evidence="3" id="KW-0805">Transcription regulation</keyword>
<dbReference type="EMBL" id="JAHBCL010000006">
    <property type="protein sequence ID" value="MBS7526004.1"/>
    <property type="molecule type" value="Genomic_DNA"/>
</dbReference>
<dbReference type="InterPro" id="IPR015421">
    <property type="entry name" value="PyrdxlP-dep_Trfase_major"/>
</dbReference>
<dbReference type="PANTHER" id="PTHR46577">
    <property type="entry name" value="HTH-TYPE TRANSCRIPTIONAL REGULATORY PROTEIN GABR"/>
    <property type="match status" value="1"/>
</dbReference>
<keyword evidence="2" id="KW-0663">Pyridoxal phosphate</keyword>
<evidence type="ECO:0000259" key="6">
    <source>
        <dbReference type="PROSITE" id="PS50949"/>
    </source>
</evidence>
<dbReference type="SUPFAM" id="SSF53383">
    <property type="entry name" value="PLP-dependent transferases"/>
    <property type="match status" value="1"/>
</dbReference>
<dbReference type="PANTHER" id="PTHR46577:SF2">
    <property type="entry name" value="TRANSCRIPTIONAL REGULATORY PROTEIN"/>
    <property type="match status" value="1"/>
</dbReference>
<evidence type="ECO:0000256" key="2">
    <source>
        <dbReference type="ARBA" id="ARBA00022898"/>
    </source>
</evidence>
<dbReference type="SMART" id="SM00345">
    <property type="entry name" value="HTH_GNTR"/>
    <property type="match status" value="1"/>
</dbReference>
<evidence type="ECO:0000313" key="8">
    <source>
        <dbReference type="Proteomes" id="UP000746471"/>
    </source>
</evidence>
<dbReference type="Gene3D" id="1.10.10.10">
    <property type="entry name" value="Winged helix-like DNA-binding domain superfamily/Winged helix DNA-binding domain"/>
    <property type="match status" value="1"/>
</dbReference>
<evidence type="ECO:0000256" key="3">
    <source>
        <dbReference type="ARBA" id="ARBA00023015"/>
    </source>
</evidence>
<dbReference type="GO" id="GO:0008483">
    <property type="term" value="F:transaminase activity"/>
    <property type="evidence" value="ECO:0007669"/>
    <property type="project" value="UniProtKB-KW"/>
</dbReference>
<comment type="similarity">
    <text evidence="1">In the C-terminal section; belongs to the class-I pyridoxal-phosphate-dependent aminotransferase family.</text>
</comment>
<organism evidence="7 8">
    <name type="scientific">Fusibacter paucivorans</name>
    <dbReference type="NCBI Taxonomy" id="76009"/>
    <lineage>
        <taxon>Bacteria</taxon>
        <taxon>Bacillati</taxon>
        <taxon>Bacillota</taxon>
        <taxon>Clostridia</taxon>
        <taxon>Eubacteriales</taxon>
        <taxon>Eubacteriales Family XII. Incertae Sedis</taxon>
        <taxon>Fusibacter</taxon>
    </lineage>
</organism>
<comment type="caution">
    <text evidence="7">The sequence shown here is derived from an EMBL/GenBank/DDBJ whole genome shotgun (WGS) entry which is preliminary data.</text>
</comment>
<gene>
    <name evidence="7" type="ORF">KHM83_04835</name>
</gene>
<keyword evidence="7" id="KW-0808">Transferase</keyword>
<dbReference type="SUPFAM" id="SSF46785">
    <property type="entry name" value="Winged helix' DNA-binding domain"/>
    <property type="match status" value="1"/>
</dbReference>
<dbReference type="InterPro" id="IPR036390">
    <property type="entry name" value="WH_DNA-bd_sf"/>
</dbReference>